<dbReference type="Proteomes" id="UP001590951">
    <property type="component" value="Unassembled WGS sequence"/>
</dbReference>
<gene>
    <name evidence="1" type="ORF">ABVK25_002265</name>
</gene>
<dbReference type="EMBL" id="JBHFEH010000005">
    <property type="protein sequence ID" value="KAL2057212.1"/>
    <property type="molecule type" value="Genomic_DNA"/>
</dbReference>
<accession>A0ABR4BIJ8</accession>
<organism evidence="1 2">
    <name type="scientific">Lepraria finkii</name>
    <dbReference type="NCBI Taxonomy" id="1340010"/>
    <lineage>
        <taxon>Eukaryota</taxon>
        <taxon>Fungi</taxon>
        <taxon>Dikarya</taxon>
        <taxon>Ascomycota</taxon>
        <taxon>Pezizomycotina</taxon>
        <taxon>Lecanoromycetes</taxon>
        <taxon>OSLEUM clade</taxon>
        <taxon>Lecanoromycetidae</taxon>
        <taxon>Lecanorales</taxon>
        <taxon>Lecanorineae</taxon>
        <taxon>Stereocaulaceae</taxon>
        <taxon>Lepraria</taxon>
    </lineage>
</organism>
<name>A0ABR4BIJ8_9LECA</name>
<protein>
    <recommendedName>
        <fullName evidence="3">Fungal N-terminal domain-containing protein</fullName>
    </recommendedName>
</protein>
<proteinExistence type="predicted"/>
<evidence type="ECO:0000313" key="1">
    <source>
        <dbReference type="EMBL" id="KAL2057212.1"/>
    </source>
</evidence>
<reference evidence="1 2" key="1">
    <citation type="submission" date="2024-09" db="EMBL/GenBank/DDBJ databases">
        <title>Rethinking Asexuality: The Enigmatic Case of Functional Sexual Genes in Lepraria (Stereocaulaceae).</title>
        <authorList>
            <person name="Doellman M."/>
            <person name="Sun Y."/>
            <person name="Barcenas-Pena A."/>
            <person name="Lumbsch H.T."/>
            <person name="Grewe F."/>
        </authorList>
    </citation>
    <scope>NUCLEOTIDE SEQUENCE [LARGE SCALE GENOMIC DNA]</scope>
    <source>
        <strain evidence="1 2">Grewe 0041</strain>
    </source>
</reference>
<comment type="caution">
    <text evidence="1">The sequence shown here is derived from an EMBL/GenBank/DDBJ whole genome shotgun (WGS) entry which is preliminary data.</text>
</comment>
<evidence type="ECO:0008006" key="3">
    <source>
        <dbReference type="Google" id="ProtNLM"/>
    </source>
</evidence>
<evidence type="ECO:0000313" key="2">
    <source>
        <dbReference type="Proteomes" id="UP001590951"/>
    </source>
</evidence>
<sequence length="133" mass="14625">MDPLGATASIVNLLQLAGNVIKYLNGLKHSSEDIKRLVVELCTIRGLLLTVKDLVTEESVLHESLHEQDGLFSQIESSLQLLASKIGGSTTNTTLKLGTNLRWPLRKDDVKDTLSSIERQKTLLSLALQSDQM</sequence>
<keyword evidence="2" id="KW-1185">Reference proteome</keyword>